<feature type="region of interest" description="Disordered" evidence="1">
    <location>
        <begin position="1"/>
        <end position="21"/>
    </location>
</feature>
<protein>
    <submittedName>
        <fullName evidence="2">Protein SMG9-like</fullName>
    </submittedName>
</protein>
<reference evidence="2" key="1">
    <citation type="submission" date="2017-11" db="EMBL/GenBank/DDBJ databases">
        <title>The sensing device of the deep-sea amphipod.</title>
        <authorList>
            <person name="Kobayashi H."/>
            <person name="Nagahama T."/>
            <person name="Arai W."/>
            <person name="Sasagawa Y."/>
            <person name="Umeda M."/>
            <person name="Hayashi T."/>
            <person name="Nikaido I."/>
            <person name="Watanabe H."/>
            <person name="Oguri K."/>
            <person name="Kitazato H."/>
            <person name="Fujioka K."/>
            <person name="Kido Y."/>
            <person name="Takami H."/>
        </authorList>
    </citation>
    <scope>NUCLEOTIDE SEQUENCE</scope>
    <source>
        <tissue evidence="2">Whole body</tissue>
    </source>
</reference>
<feature type="compositionally biased region" description="Polar residues" evidence="1">
    <location>
        <begin position="1"/>
        <end position="12"/>
    </location>
</feature>
<sequence length="546" mass="59998">MANMNNYGTYSSGRKRTNFPPRKLTTHFDLESLMPDNIWNSNILSTKADKRTGNGIQQQHQNNGSISQSYSERRAKNSSKKPNNHWAESLLYDDRKATGFKYVQPKEYANGTGITILANESKKQVLPIPATKLSRETFQTSSGLAERKVLARRNQAAEERKKQEPRMRILKPGAGVPVPMILSRAKPAEPAPVTAPPLAVTVLSSQKIVSVGAPYKIACKPPILAAALDSKVVSEKMMKRAFHLLDDDFSLCEGYTAINAYLLDQASFLVVGVIGRQGVGKSTVASWLADAAHLDDRSPRFQARAASHDLASTHCTTGLDVLVSSQRLLVMDFPAVLSTGVMDATTGRGDGSAIYQNVALEMQVYAKALQFMSLAISCCHVIVVVQDDISYGAEVLRCLKVASTMGWSNVAAAAAAAQSQQLSQSPVKHQPTVIVVHNKTARAEMPPQTLRIIQSRVWSELSGCALDYCTGLGRTDVNLFTLAKQSHGKPDEDGLSELRQAVLGVSRRSFPGHADITEKTWFEYTVREWEKIRKSLLYLDYSRLYP</sequence>
<accession>A0A6A7FS20</accession>
<dbReference type="AlphaFoldDB" id="A0A6A7FS20"/>
<dbReference type="EMBL" id="IACT01002094">
    <property type="protein sequence ID" value="LAC21396.1"/>
    <property type="molecule type" value="mRNA"/>
</dbReference>
<dbReference type="GO" id="GO:0000184">
    <property type="term" value="P:nuclear-transcribed mRNA catabolic process, nonsense-mediated decay"/>
    <property type="evidence" value="ECO:0007669"/>
    <property type="project" value="InterPro"/>
</dbReference>
<dbReference type="InterPro" id="IPR039177">
    <property type="entry name" value="SMG9"/>
</dbReference>
<proteinExistence type="evidence at transcript level"/>
<dbReference type="PANTHER" id="PTHR14270:SF0">
    <property type="entry name" value="NONSENSE-MEDIATED MRNA DECAY FACTOR SMG9"/>
    <property type="match status" value="1"/>
</dbReference>
<dbReference type="PANTHER" id="PTHR14270">
    <property type="entry name" value="NONSENSE-MEDIATED MRNA DECAY FACTOR SMG9"/>
    <property type="match status" value="1"/>
</dbReference>
<evidence type="ECO:0000313" key="2">
    <source>
        <dbReference type="EMBL" id="LAC21396.1"/>
    </source>
</evidence>
<evidence type="ECO:0000256" key="1">
    <source>
        <dbReference type="SAM" id="MobiDB-lite"/>
    </source>
</evidence>
<organism evidence="2">
    <name type="scientific">Hirondellea gigas</name>
    <dbReference type="NCBI Taxonomy" id="1518452"/>
    <lineage>
        <taxon>Eukaryota</taxon>
        <taxon>Metazoa</taxon>
        <taxon>Ecdysozoa</taxon>
        <taxon>Arthropoda</taxon>
        <taxon>Crustacea</taxon>
        <taxon>Multicrustacea</taxon>
        <taxon>Malacostraca</taxon>
        <taxon>Eumalacostraca</taxon>
        <taxon>Peracarida</taxon>
        <taxon>Amphipoda</taxon>
        <taxon>Amphilochidea</taxon>
        <taxon>Lysianassida</taxon>
        <taxon>Lysianassidira</taxon>
        <taxon>Lysianassoidea</taxon>
        <taxon>Lysianassidae</taxon>
        <taxon>Hirondellea</taxon>
    </lineage>
</organism>
<feature type="compositionally biased region" description="Low complexity" evidence="1">
    <location>
        <begin position="54"/>
        <end position="69"/>
    </location>
</feature>
<feature type="region of interest" description="Disordered" evidence="1">
    <location>
        <begin position="54"/>
        <end position="87"/>
    </location>
</feature>
<name>A0A6A7FS20_9CRUS</name>